<keyword evidence="6" id="KW-1185">Reference proteome</keyword>
<dbReference type="PROSITE" id="PS51084">
    <property type="entry name" value="HIT_2"/>
    <property type="match status" value="1"/>
</dbReference>
<dbReference type="GO" id="GO:0009117">
    <property type="term" value="P:nucleotide metabolic process"/>
    <property type="evidence" value="ECO:0007669"/>
    <property type="project" value="TreeGrafter"/>
</dbReference>
<dbReference type="PANTHER" id="PTHR46648:SF1">
    <property type="entry name" value="ADENOSINE 5'-MONOPHOSPHORAMIDASE HNT1"/>
    <property type="match status" value="1"/>
</dbReference>
<dbReference type="AlphaFoldDB" id="B3R0F4"/>
<dbReference type="GO" id="GO:0004081">
    <property type="term" value="F:bis(5'-nucleosyl)-tetraphosphatase (asymmetrical) activity"/>
    <property type="evidence" value="ECO:0007669"/>
    <property type="project" value="UniProtKB-EC"/>
</dbReference>
<organism evidence="6">
    <name type="scientific">Phytoplasma mali (strain AT)</name>
    <dbReference type="NCBI Taxonomy" id="482235"/>
    <lineage>
        <taxon>Bacteria</taxon>
        <taxon>Bacillati</taxon>
        <taxon>Mycoplasmatota</taxon>
        <taxon>Mollicutes</taxon>
        <taxon>Acholeplasmatales</taxon>
        <taxon>Acholeplasmataceae</taxon>
        <taxon>Candidatus Phytoplasma</taxon>
        <taxon>16SrX (Apple proliferation group)</taxon>
    </lineage>
</organism>
<feature type="active site" description="Tele-AMP-histidine intermediate" evidence="1">
    <location>
        <position position="100"/>
    </location>
</feature>
<dbReference type="InterPro" id="IPR011146">
    <property type="entry name" value="HIT-like"/>
</dbReference>
<dbReference type="InterPro" id="IPR019808">
    <property type="entry name" value="Histidine_triad_CS"/>
</dbReference>
<dbReference type="eggNOG" id="COG0537">
    <property type="taxonomic scope" value="Bacteria"/>
</dbReference>
<dbReference type="KEGG" id="pml:ATP_00131"/>
<dbReference type="InterPro" id="IPR036265">
    <property type="entry name" value="HIT-like_sf"/>
</dbReference>
<name>B3R0F4_PHYMT</name>
<dbReference type="PRINTS" id="PR00332">
    <property type="entry name" value="HISTRIAD"/>
</dbReference>
<gene>
    <name evidence="5" type="primary">hit</name>
    <name evidence="5" type="ordered locus">ATP_00131</name>
</gene>
<dbReference type="HOGENOM" id="CLU_056776_3_2_14"/>
<evidence type="ECO:0000256" key="1">
    <source>
        <dbReference type="PIRSR" id="PIRSR601310-1"/>
    </source>
</evidence>
<accession>B3R0F4</accession>
<dbReference type="PANTHER" id="PTHR46648">
    <property type="entry name" value="HIT FAMILY PROTEIN 1"/>
    <property type="match status" value="1"/>
</dbReference>
<dbReference type="Gene3D" id="3.30.428.10">
    <property type="entry name" value="HIT-like"/>
    <property type="match status" value="1"/>
</dbReference>
<evidence type="ECO:0000256" key="3">
    <source>
        <dbReference type="PROSITE-ProRule" id="PRU00464"/>
    </source>
</evidence>
<dbReference type="PROSITE" id="PS00892">
    <property type="entry name" value="HIT_1"/>
    <property type="match status" value="1"/>
</dbReference>
<evidence type="ECO:0000313" key="5">
    <source>
        <dbReference type="EMBL" id="CAP18318.1"/>
    </source>
</evidence>
<feature type="short sequence motif" description="Histidine triad motif" evidence="2 3">
    <location>
        <begin position="98"/>
        <end position="102"/>
    </location>
</feature>
<dbReference type="STRING" id="37692.ATP_00131"/>
<dbReference type="SUPFAM" id="SSF54197">
    <property type="entry name" value="HIT-like"/>
    <property type="match status" value="1"/>
</dbReference>
<dbReference type="Pfam" id="PF01230">
    <property type="entry name" value="HIT"/>
    <property type="match status" value="1"/>
</dbReference>
<evidence type="ECO:0000256" key="2">
    <source>
        <dbReference type="PIRSR" id="PIRSR601310-3"/>
    </source>
</evidence>
<proteinExistence type="predicted"/>
<evidence type="ECO:0000313" key="6">
    <source>
        <dbReference type="Proteomes" id="UP000002020"/>
    </source>
</evidence>
<reference evidence="5 6" key="1">
    <citation type="journal article" date="2008" name="BMC Genomics">
        <title>The linear chromosome of the plant-pathogenic mycoplasma 'Candidatus Phytoplasma mali'.</title>
        <authorList>
            <person name="Kube M."/>
            <person name="Schneider B."/>
            <person name="Kuhl H."/>
            <person name="Dandekar T."/>
            <person name="Heitmann K."/>
            <person name="Migdoll A.M."/>
            <person name="Reinhardt R."/>
            <person name="Seemueller E."/>
        </authorList>
    </citation>
    <scope>NUCLEOTIDE SEQUENCE [LARGE SCALE GENOMIC DNA]</scope>
    <source>
        <strain evidence="5 6">AT</strain>
    </source>
</reference>
<dbReference type="EC" id="3.6.1.17" evidence="5"/>
<protein>
    <submittedName>
        <fullName evidence="5">Diadenosine tetraphosphate hydrolase (AppppA hydrolase)</fullName>
        <ecNumber evidence="5">3.6.1.17</ecNumber>
    </submittedName>
</protein>
<dbReference type="InterPro" id="IPR001310">
    <property type="entry name" value="Histidine_triad_HIT"/>
</dbReference>
<sequence length="139" mass="16349">MNNDTIFTQIINRQIPSYIIYEDNKVISFLDINQFTKGHTLIVTKQEYTNITEVPENTFLHLFKIVQKISKTLIKTLKPKGLNIINNNGIIAGQTIFHFHIHLLPRFNEKEIIFNFNKNSKLNSEYFTKIQKNIINNIK</sequence>
<keyword evidence="5" id="KW-0378">Hydrolase</keyword>
<feature type="domain" description="HIT" evidence="4">
    <location>
        <begin position="6"/>
        <end position="114"/>
    </location>
</feature>
<dbReference type="EMBL" id="CU469464">
    <property type="protein sequence ID" value="CAP18318.1"/>
    <property type="molecule type" value="Genomic_DNA"/>
</dbReference>
<dbReference type="Proteomes" id="UP000002020">
    <property type="component" value="Chromosome"/>
</dbReference>
<evidence type="ECO:0000259" key="4">
    <source>
        <dbReference type="PROSITE" id="PS51084"/>
    </source>
</evidence>